<name>A0A2M9A934_9BACT</name>
<feature type="domain" description="LamG-like jellyroll fold" evidence="3">
    <location>
        <begin position="83"/>
        <end position="238"/>
    </location>
</feature>
<dbReference type="Gene3D" id="2.60.120.200">
    <property type="match status" value="1"/>
</dbReference>
<keyword evidence="1" id="KW-0732">Signal</keyword>
<dbReference type="EMBL" id="PGEX01000001">
    <property type="protein sequence ID" value="PJJ42127.1"/>
    <property type="molecule type" value="Genomic_DNA"/>
</dbReference>
<evidence type="ECO:0000256" key="2">
    <source>
        <dbReference type="ARBA" id="ARBA00023157"/>
    </source>
</evidence>
<comment type="caution">
    <text evidence="4">The sequence shown here is derived from an EMBL/GenBank/DDBJ whole genome shotgun (WGS) entry which is preliminary data.</text>
</comment>
<dbReference type="AlphaFoldDB" id="A0A2M9A934"/>
<sequence>MSISAASSENIPSDNLVAYFPFSESFENALPNSDSLESFSVKNYGTSFGVDRFGNENSAAYFDGKESYLEISDHDAFSIITQGALTISVWVSPEVLNFENAESGGYVHWMGKGEPNQHEWTFRMYNKNLSESQENRPNRMSAYAFNLAGGLGAGSYVQESLEANEWIHFVARYDITTNKITLFKNGVQKDQDDLFDVTYGVQVQNGTAPLRLGTRSKWSFFQGKIDDLRIYGRALTEHEILMLYQEENSNEGNNDEKPSLSISKKVFRSNILDSKHCKDPFSPCYFKAGKSFDLKGRNFD</sequence>
<dbReference type="Proteomes" id="UP000231134">
    <property type="component" value="Unassembled WGS sequence"/>
</dbReference>
<keyword evidence="5" id="KW-1185">Reference proteome</keyword>
<evidence type="ECO:0000313" key="5">
    <source>
        <dbReference type="Proteomes" id="UP000231134"/>
    </source>
</evidence>
<keyword evidence="2" id="KW-1015">Disulfide bond</keyword>
<dbReference type="Pfam" id="PF13385">
    <property type="entry name" value="Laminin_G_3"/>
    <property type="match status" value="1"/>
</dbReference>
<reference evidence="4 5" key="1">
    <citation type="submission" date="2017-11" db="EMBL/GenBank/DDBJ databases">
        <title>Animal gut microbial communities from fecal samples from Wisconsin, USA.</title>
        <authorList>
            <person name="Neumann A."/>
        </authorList>
    </citation>
    <scope>NUCLEOTIDE SEQUENCE [LARGE SCALE GENOMIC DNA]</scope>
    <source>
        <strain evidence="4 5">UWS3</strain>
    </source>
</reference>
<dbReference type="GO" id="GO:0030246">
    <property type="term" value="F:carbohydrate binding"/>
    <property type="evidence" value="ECO:0007669"/>
    <property type="project" value="UniProtKB-KW"/>
</dbReference>
<proteinExistence type="predicted"/>
<organism evidence="4 5">
    <name type="scientific">Hallerella succinigenes</name>
    <dbReference type="NCBI Taxonomy" id="1896222"/>
    <lineage>
        <taxon>Bacteria</taxon>
        <taxon>Pseudomonadati</taxon>
        <taxon>Fibrobacterota</taxon>
        <taxon>Fibrobacteria</taxon>
        <taxon>Fibrobacterales</taxon>
        <taxon>Fibrobacteraceae</taxon>
        <taxon>Hallerella</taxon>
    </lineage>
</organism>
<evidence type="ECO:0000313" key="4">
    <source>
        <dbReference type="EMBL" id="PJJ42127.1"/>
    </source>
</evidence>
<gene>
    <name evidence="4" type="ORF">BGX16_2144</name>
</gene>
<evidence type="ECO:0000256" key="1">
    <source>
        <dbReference type="ARBA" id="ARBA00022729"/>
    </source>
</evidence>
<accession>A0A2M9A934</accession>
<dbReference type="SUPFAM" id="SSF49899">
    <property type="entry name" value="Concanavalin A-like lectins/glucanases"/>
    <property type="match status" value="1"/>
</dbReference>
<dbReference type="InterPro" id="IPR013320">
    <property type="entry name" value="ConA-like_dom_sf"/>
</dbReference>
<dbReference type="InterPro" id="IPR006558">
    <property type="entry name" value="LamG-like"/>
</dbReference>
<protein>
    <submittedName>
        <fullName evidence="4">Concanavalin A-like lectin/glucanase superfamily protein</fullName>
    </submittedName>
</protein>
<keyword evidence="4" id="KW-0430">Lectin</keyword>
<evidence type="ECO:0000259" key="3">
    <source>
        <dbReference type="SMART" id="SM00560"/>
    </source>
</evidence>
<dbReference type="SMART" id="SM00560">
    <property type="entry name" value="LamGL"/>
    <property type="match status" value="1"/>
</dbReference>